<keyword evidence="1" id="KW-0812">Transmembrane</keyword>
<dbReference type="eggNOG" id="ENOG502SQYP">
    <property type="taxonomic scope" value="Eukaryota"/>
</dbReference>
<feature type="transmembrane region" description="Helical" evidence="1">
    <location>
        <begin position="80"/>
        <end position="99"/>
    </location>
</feature>
<sequence length="538" mass="61246">MERGLHQAIALASMTLLFTTHRAIMNSGFILKRRGISTDTLVVSMIGLLTCVWTGMVVLSGLQLDDRPCRQGFSQCAARLSYAPFIMLILFFFWIISYVDQVLLTRSKWDIQLSPQGSRSSSNHSEDHIDLESRTKLHSHFEWLHQGTSWLRIKVPPFHLGVWRMSCTQGPLNWRASIFWPYRLCLYATMFCVVGVISFGAVSQKLYTIALLNVVGVILFAVDAAGSNTYMNAPHIYTRDSLRIMLHTRHLEGHCYVLPCRYRGFDAKWQDDGGYRSGRLPRMDKVMADFHSRTIMSDDDIFDLASWLYIPEDDNYRTMRTPVCANKKDTLKNDVHLIASSIMLALWQAEYLVMMRKRVLEKRRSDLDILMGTLRSAKGSGLNMKPQKQIGSGDDGRAGIGGYREAVAHVYKLFGRSAPAEDDEVMAPTSKPPRKSVVSELIYPDDIIEYTGALWTYCFQSQESTFAALFAFTMYWQADIGTDISRGRHGFPFEDVDRDGDIVTWHIIWRQAWYQAIVAQLTSMSPIIFSAFIAGILQ</sequence>
<feature type="transmembrane region" description="Helical" evidence="1">
    <location>
        <begin position="206"/>
        <end position="225"/>
    </location>
</feature>
<organism evidence="2 3">
    <name type="scientific">Gibberella moniliformis (strain M3125 / FGSC 7600)</name>
    <name type="common">Maize ear and stalk rot fungus</name>
    <name type="synonym">Fusarium verticillioides</name>
    <dbReference type="NCBI Taxonomy" id="334819"/>
    <lineage>
        <taxon>Eukaryota</taxon>
        <taxon>Fungi</taxon>
        <taxon>Dikarya</taxon>
        <taxon>Ascomycota</taxon>
        <taxon>Pezizomycotina</taxon>
        <taxon>Sordariomycetes</taxon>
        <taxon>Hypocreomycetidae</taxon>
        <taxon>Hypocreales</taxon>
        <taxon>Nectriaceae</taxon>
        <taxon>Fusarium</taxon>
        <taxon>Fusarium fujikuroi species complex</taxon>
    </lineage>
</organism>
<dbReference type="GeneID" id="30064441"/>
<protein>
    <submittedName>
        <fullName evidence="2">Uncharacterized protein</fullName>
    </submittedName>
</protein>
<dbReference type="VEuPathDB" id="FungiDB:FVEG_06557"/>
<keyword evidence="1" id="KW-0472">Membrane</keyword>
<dbReference type="RefSeq" id="XP_018752109.1">
    <property type="nucleotide sequence ID" value="XM_018894942.1"/>
</dbReference>
<feature type="transmembrane region" description="Helical" evidence="1">
    <location>
        <begin position="180"/>
        <end position="199"/>
    </location>
</feature>
<keyword evidence="1" id="KW-1133">Transmembrane helix</keyword>
<gene>
    <name evidence="2" type="ORF">FVEG_06557</name>
</gene>
<dbReference type="Proteomes" id="UP000009096">
    <property type="component" value="Chromosome 7"/>
</dbReference>
<proteinExistence type="predicted"/>
<name>W7M304_GIBM7</name>
<dbReference type="KEGG" id="fvr:FVEG_06557"/>
<evidence type="ECO:0000313" key="3">
    <source>
        <dbReference type="Proteomes" id="UP000009096"/>
    </source>
</evidence>
<evidence type="ECO:0000313" key="2">
    <source>
        <dbReference type="EMBL" id="EWG45918.1"/>
    </source>
</evidence>
<dbReference type="EMBL" id="CM000584">
    <property type="protein sequence ID" value="EWG45918.1"/>
    <property type="molecule type" value="Genomic_DNA"/>
</dbReference>
<evidence type="ECO:0000256" key="1">
    <source>
        <dbReference type="SAM" id="Phobius"/>
    </source>
</evidence>
<reference evidence="2 3" key="1">
    <citation type="journal article" date="2010" name="Nature">
        <title>Comparative genomics reveals mobile pathogenicity chromosomes in Fusarium.</title>
        <authorList>
            <person name="Ma L.J."/>
            <person name="van der Does H.C."/>
            <person name="Borkovich K.A."/>
            <person name="Coleman J.J."/>
            <person name="Daboussi M.J."/>
            <person name="Di Pietro A."/>
            <person name="Dufresne M."/>
            <person name="Freitag M."/>
            <person name="Grabherr M."/>
            <person name="Henrissat B."/>
            <person name="Houterman P.M."/>
            <person name="Kang S."/>
            <person name="Shim W.B."/>
            <person name="Woloshuk C."/>
            <person name="Xie X."/>
            <person name="Xu J.R."/>
            <person name="Antoniw J."/>
            <person name="Baker S.E."/>
            <person name="Bluhm B.H."/>
            <person name="Breakspear A."/>
            <person name="Brown D.W."/>
            <person name="Butchko R.A."/>
            <person name="Chapman S."/>
            <person name="Coulson R."/>
            <person name="Coutinho P.M."/>
            <person name="Danchin E.G."/>
            <person name="Diener A."/>
            <person name="Gale L.R."/>
            <person name="Gardiner D.M."/>
            <person name="Goff S."/>
            <person name="Hammond-Kosack K.E."/>
            <person name="Hilburn K."/>
            <person name="Hua-Van A."/>
            <person name="Jonkers W."/>
            <person name="Kazan K."/>
            <person name="Kodira C.D."/>
            <person name="Koehrsen M."/>
            <person name="Kumar L."/>
            <person name="Lee Y.H."/>
            <person name="Li L."/>
            <person name="Manners J.M."/>
            <person name="Miranda-Saavedra D."/>
            <person name="Mukherjee M."/>
            <person name="Park G."/>
            <person name="Park J."/>
            <person name="Park S.Y."/>
            <person name="Proctor R.H."/>
            <person name="Regev A."/>
            <person name="Ruiz-Roldan M.C."/>
            <person name="Sain D."/>
            <person name="Sakthikumar S."/>
            <person name="Sykes S."/>
            <person name="Schwartz D.C."/>
            <person name="Turgeon B.G."/>
            <person name="Wapinski I."/>
            <person name="Yoder O."/>
            <person name="Young S."/>
            <person name="Zeng Q."/>
            <person name="Zhou S."/>
            <person name="Galagan J."/>
            <person name="Cuomo C.A."/>
            <person name="Kistler H.C."/>
            <person name="Rep M."/>
        </authorList>
    </citation>
    <scope>NUCLEOTIDE SEQUENCE [LARGE SCALE GENOMIC DNA]</scope>
    <source>
        <strain evidence="3">M3125 / FGSC 7600</strain>
    </source>
</reference>
<dbReference type="EMBL" id="DS022249">
    <property type="protein sequence ID" value="EWG45918.1"/>
    <property type="molecule type" value="Genomic_DNA"/>
</dbReference>
<dbReference type="AlphaFoldDB" id="W7M304"/>
<keyword evidence="3" id="KW-1185">Reference proteome</keyword>
<feature type="transmembrane region" description="Helical" evidence="1">
    <location>
        <begin position="41"/>
        <end position="59"/>
    </location>
</feature>
<accession>W7M304</accession>